<evidence type="ECO:0000313" key="2">
    <source>
        <dbReference type="EMBL" id="TCD65511.1"/>
    </source>
</evidence>
<evidence type="ECO:0000313" key="3">
    <source>
        <dbReference type="Proteomes" id="UP000292702"/>
    </source>
</evidence>
<dbReference type="EMBL" id="RWJN01000177">
    <property type="protein sequence ID" value="TCD65511.1"/>
    <property type="molecule type" value="Genomic_DNA"/>
</dbReference>
<evidence type="ECO:0000256" key="1">
    <source>
        <dbReference type="SAM" id="Phobius"/>
    </source>
</evidence>
<feature type="transmembrane region" description="Helical" evidence="1">
    <location>
        <begin position="37"/>
        <end position="64"/>
    </location>
</feature>
<keyword evidence="1" id="KW-0812">Transmembrane</keyword>
<keyword evidence="1" id="KW-0472">Membrane</keyword>
<sequence>MDVKGKQFALITSAIINLVGELWLYSCASVPYLAHSIYPVMVAAFIKGVGSASTVSRIGFWSYATSTAPLKWRSTFLGLIATVGWVGQTVTSAGLATVVGMDKPTPTFFYGCVTWALYTNAITYLLPDDPPTSNSKLAGEGLSVRALLRSFVDSFAFSFRDSSTTLLVSSFLLASIAKDGFRKVGARTLVLNLGMNSQKLVHYAVAEFVFHRIICAVAIPLFLFIHGLFANNNNSPVQVDAVNSIDKAPPENTDGGEDKDQIVQHNSKVQDETVIWRLELLMTRCFFVAASLGAVIILSRSTDSMYLAGSALISLLTPSLMCSISLLTIHAPSFSLSRALAGVAIVDEMGRLVQIAINALIANGIAFNNLPVKSVVLACLVMTISGSLLPGFVRRT</sequence>
<keyword evidence="3" id="KW-1185">Reference proteome</keyword>
<protein>
    <submittedName>
        <fullName evidence="2">Uncharacterized protein</fullName>
    </submittedName>
</protein>
<feature type="transmembrane region" description="Helical" evidence="1">
    <location>
        <begin position="306"/>
        <end position="329"/>
    </location>
</feature>
<name>A0A4R0RC03_9APHY</name>
<feature type="transmembrane region" description="Helical" evidence="1">
    <location>
        <begin position="281"/>
        <end position="299"/>
    </location>
</feature>
<proteinExistence type="predicted"/>
<gene>
    <name evidence="2" type="ORF">EIP91_002559</name>
</gene>
<dbReference type="AlphaFoldDB" id="A0A4R0RC03"/>
<keyword evidence="1" id="KW-1133">Transmembrane helix</keyword>
<comment type="caution">
    <text evidence="2">The sequence shown here is derived from an EMBL/GenBank/DDBJ whole genome shotgun (WGS) entry which is preliminary data.</text>
</comment>
<dbReference type="InterPro" id="IPR036259">
    <property type="entry name" value="MFS_trans_sf"/>
</dbReference>
<feature type="transmembrane region" description="Helical" evidence="1">
    <location>
        <begin position="7"/>
        <end position="25"/>
    </location>
</feature>
<reference evidence="2 3" key="1">
    <citation type="submission" date="2018-11" db="EMBL/GenBank/DDBJ databases">
        <title>Genome assembly of Steccherinum ochraceum LE-BIN_3174, the white-rot fungus of the Steccherinaceae family (The Residual Polyporoid clade, Polyporales, Basidiomycota).</title>
        <authorList>
            <person name="Fedorova T.V."/>
            <person name="Glazunova O.A."/>
            <person name="Landesman E.O."/>
            <person name="Moiseenko K.V."/>
            <person name="Psurtseva N.V."/>
            <person name="Savinova O.S."/>
            <person name="Shakhova N.V."/>
            <person name="Tyazhelova T.V."/>
            <person name="Vasina D.V."/>
        </authorList>
    </citation>
    <scope>NUCLEOTIDE SEQUENCE [LARGE SCALE GENOMIC DNA]</scope>
    <source>
        <strain evidence="2 3">LE-BIN_3174</strain>
    </source>
</reference>
<feature type="transmembrane region" description="Helical" evidence="1">
    <location>
        <begin position="374"/>
        <end position="393"/>
    </location>
</feature>
<feature type="transmembrane region" description="Helical" evidence="1">
    <location>
        <begin position="209"/>
        <end position="229"/>
    </location>
</feature>
<accession>A0A4R0RC03</accession>
<feature type="transmembrane region" description="Helical" evidence="1">
    <location>
        <begin position="107"/>
        <end position="126"/>
    </location>
</feature>
<organism evidence="2 3">
    <name type="scientific">Steccherinum ochraceum</name>
    <dbReference type="NCBI Taxonomy" id="92696"/>
    <lineage>
        <taxon>Eukaryota</taxon>
        <taxon>Fungi</taxon>
        <taxon>Dikarya</taxon>
        <taxon>Basidiomycota</taxon>
        <taxon>Agaricomycotina</taxon>
        <taxon>Agaricomycetes</taxon>
        <taxon>Polyporales</taxon>
        <taxon>Steccherinaceae</taxon>
        <taxon>Steccherinum</taxon>
    </lineage>
</organism>
<dbReference type="Proteomes" id="UP000292702">
    <property type="component" value="Unassembled WGS sequence"/>
</dbReference>
<feature type="transmembrane region" description="Helical" evidence="1">
    <location>
        <begin position="76"/>
        <end position="101"/>
    </location>
</feature>
<dbReference type="SUPFAM" id="SSF103473">
    <property type="entry name" value="MFS general substrate transporter"/>
    <property type="match status" value="1"/>
</dbReference>